<evidence type="ECO:0000256" key="4">
    <source>
        <dbReference type="ARBA" id="ARBA00022833"/>
    </source>
</evidence>
<feature type="compositionally biased region" description="Polar residues" evidence="10">
    <location>
        <begin position="824"/>
        <end position="844"/>
    </location>
</feature>
<dbReference type="Pfam" id="PF14570">
    <property type="entry name" value="zf-RING_4"/>
    <property type="match status" value="1"/>
</dbReference>
<dbReference type="Gene3D" id="3.30.40.10">
    <property type="entry name" value="Zinc/RING finger domain, C3HC4 (zinc finger)"/>
    <property type="match status" value="1"/>
</dbReference>
<evidence type="ECO:0000256" key="3">
    <source>
        <dbReference type="ARBA" id="ARBA00022771"/>
    </source>
</evidence>
<dbReference type="PROSITE" id="PS50089">
    <property type="entry name" value="ZF_RING_2"/>
    <property type="match status" value="1"/>
</dbReference>
<dbReference type="GO" id="GO:0008270">
    <property type="term" value="F:zinc ion binding"/>
    <property type="evidence" value="ECO:0007669"/>
    <property type="project" value="UniProtKB-KW"/>
</dbReference>
<keyword evidence="4 9" id="KW-0862">Zinc</keyword>
<evidence type="ECO:0008006" key="16">
    <source>
        <dbReference type="Google" id="ProtNLM"/>
    </source>
</evidence>
<keyword evidence="3 9" id="KW-0863">Zinc-finger</keyword>
<feature type="compositionally biased region" description="Basic and acidic residues" evidence="10">
    <location>
        <begin position="764"/>
        <end position="779"/>
    </location>
</feature>
<reference evidence="14 15" key="1">
    <citation type="journal article" date="2015" name="Genome Biol.">
        <title>Comparative genomics of Steinernema reveals deeply conserved gene regulatory networks.</title>
        <authorList>
            <person name="Dillman A.R."/>
            <person name="Macchietto M."/>
            <person name="Porter C.F."/>
            <person name="Rogers A."/>
            <person name="Williams B."/>
            <person name="Antoshechkin I."/>
            <person name="Lee M.M."/>
            <person name="Goodwin Z."/>
            <person name="Lu X."/>
            <person name="Lewis E.E."/>
            <person name="Goodrich-Blair H."/>
            <person name="Stock S.P."/>
            <person name="Adams B.J."/>
            <person name="Sternberg P.W."/>
            <person name="Mortazavi A."/>
        </authorList>
    </citation>
    <scope>NUCLEOTIDE SEQUENCE [LARGE SCALE GENOMIC DNA]</scope>
    <source>
        <strain evidence="14 15">ALL</strain>
    </source>
</reference>
<feature type="zinc finger region" description="C3H1-type" evidence="9">
    <location>
        <begin position="183"/>
        <end position="210"/>
    </location>
</feature>
<evidence type="ECO:0000313" key="15">
    <source>
        <dbReference type="Proteomes" id="UP000298663"/>
    </source>
</evidence>
<keyword evidence="7" id="KW-0539">Nucleus</keyword>
<dbReference type="PANTHER" id="PTHR12603">
    <property type="entry name" value="CCR4-NOT TRANSCRIPTION COMPLEX RELATED"/>
    <property type="match status" value="1"/>
</dbReference>
<dbReference type="InterPro" id="IPR039780">
    <property type="entry name" value="Mot2"/>
</dbReference>
<organism evidence="14 15">
    <name type="scientific">Steinernema carpocapsae</name>
    <name type="common">Entomopathogenic nematode</name>
    <dbReference type="NCBI Taxonomy" id="34508"/>
    <lineage>
        <taxon>Eukaryota</taxon>
        <taxon>Metazoa</taxon>
        <taxon>Ecdysozoa</taxon>
        <taxon>Nematoda</taxon>
        <taxon>Chromadorea</taxon>
        <taxon>Rhabditida</taxon>
        <taxon>Tylenchina</taxon>
        <taxon>Panagrolaimomorpha</taxon>
        <taxon>Strongyloidoidea</taxon>
        <taxon>Steinernematidae</taxon>
        <taxon>Steinernema</taxon>
    </lineage>
</organism>
<dbReference type="InterPro" id="IPR001841">
    <property type="entry name" value="Znf_RING"/>
</dbReference>
<dbReference type="PANTHER" id="PTHR12603:SF0">
    <property type="entry name" value="CCR4-NOT TRANSCRIPTION COMPLEX SUBUNIT 4"/>
    <property type="match status" value="1"/>
</dbReference>
<dbReference type="SUPFAM" id="SSF57850">
    <property type="entry name" value="RING/U-box"/>
    <property type="match status" value="1"/>
</dbReference>
<dbReference type="GO" id="GO:0030014">
    <property type="term" value="C:CCR4-NOT complex"/>
    <property type="evidence" value="ECO:0007669"/>
    <property type="project" value="InterPro"/>
</dbReference>
<dbReference type="Pfam" id="PF00076">
    <property type="entry name" value="RRM_1"/>
    <property type="match status" value="1"/>
</dbReference>
<dbReference type="SMART" id="SM00361">
    <property type="entry name" value="RRM_1"/>
    <property type="match status" value="1"/>
</dbReference>
<proteinExistence type="predicted"/>
<dbReference type="CDD" id="cd16618">
    <property type="entry name" value="mRING-HC-C4C4_CNOT4"/>
    <property type="match status" value="1"/>
</dbReference>
<evidence type="ECO:0000256" key="2">
    <source>
        <dbReference type="ARBA" id="ARBA00022723"/>
    </source>
</evidence>
<dbReference type="PROSITE" id="PS50103">
    <property type="entry name" value="ZF_C3H1"/>
    <property type="match status" value="1"/>
</dbReference>
<dbReference type="InterPro" id="IPR000571">
    <property type="entry name" value="Znf_CCCH"/>
</dbReference>
<evidence type="ECO:0000256" key="6">
    <source>
        <dbReference type="ARBA" id="ARBA00023054"/>
    </source>
</evidence>
<feature type="region of interest" description="Disordered" evidence="10">
    <location>
        <begin position="663"/>
        <end position="683"/>
    </location>
</feature>
<feature type="region of interest" description="Disordered" evidence="10">
    <location>
        <begin position="548"/>
        <end position="606"/>
    </location>
</feature>
<evidence type="ECO:0000256" key="9">
    <source>
        <dbReference type="PROSITE-ProRule" id="PRU00723"/>
    </source>
</evidence>
<feature type="compositionally biased region" description="Polar residues" evidence="10">
    <location>
        <begin position="853"/>
        <end position="871"/>
    </location>
</feature>
<dbReference type="GO" id="GO:0004842">
    <property type="term" value="F:ubiquitin-protein transferase activity"/>
    <property type="evidence" value="ECO:0007669"/>
    <property type="project" value="InterPro"/>
</dbReference>
<dbReference type="InterPro" id="IPR034261">
    <property type="entry name" value="CNOT4_RRM"/>
</dbReference>
<dbReference type="Proteomes" id="UP000298663">
    <property type="component" value="Unassembled WGS sequence"/>
</dbReference>
<feature type="region of interest" description="Disordered" evidence="10">
    <location>
        <begin position="725"/>
        <end position="779"/>
    </location>
</feature>
<keyword evidence="5 8" id="KW-0694">RNA-binding</keyword>
<feature type="compositionally biased region" description="Acidic residues" evidence="10">
    <location>
        <begin position="365"/>
        <end position="376"/>
    </location>
</feature>
<dbReference type="InterPro" id="IPR012677">
    <property type="entry name" value="Nucleotide-bd_a/b_plait_sf"/>
</dbReference>
<feature type="compositionally biased region" description="Polar residues" evidence="10">
    <location>
        <begin position="433"/>
        <end position="442"/>
    </location>
</feature>
<dbReference type="Gene3D" id="3.30.70.330">
    <property type="match status" value="1"/>
</dbReference>
<feature type="region of interest" description="Disordered" evidence="10">
    <location>
        <begin position="807"/>
        <end position="884"/>
    </location>
</feature>
<dbReference type="FunFam" id="3.30.40.10:FF:000006">
    <property type="entry name" value="CCR4-NOT transcription complex subunit 4"/>
    <property type="match status" value="1"/>
</dbReference>
<dbReference type="PROSITE" id="PS50102">
    <property type="entry name" value="RRM"/>
    <property type="match status" value="1"/>
</dbReference>
<dbReference type="GO" id="GO:0005634">
    <property type="term" value="C:nucleus"/>
    <property type="evidence" value="ECO:0007669"/>
    <property type="project" value="UniProtKB-SubCell"/>
</dbReference>
<feature type="compositionally biased region" description="Low complexity" evidence="10">
    <location>
        <begin position="564"/>
        <end position="580"/>
    </location>
</feature>
<evidence type="ECO:0000256" key="1">
    <source>
        <dbReference type="ARBA" id="ARBA00004123"/>
    </source>
</evidence>
<evidence type="ECO:0000256" key="5">
    <source>
        <dbReference type="ARBA" id="ARBA00022884"/>
    </source>
</evidence>
<accession>A0A4U8UWE3</accession>
<evidence type="ECO:0000313" key="14">
    <source>
        <dbReference type="EMBL" id="TMS37762.1"/>
    </source>
</evidence>
<feature type="compositionally biased region" description="Basic and acidic residues" evidence="10">
    <location>
        <begin position="814"/>
        <end position="823"/>
    </location>
</feature>
<dbReference type="GO" id="GO:0016567">
    <property type="term" value="P:protein ubiquitination"/>
    <property type="evidence" value="ECO:0007669"/>
    <property type="project" value="TreeGrafter"/>
</dbReference>
<dbReference type="CDD" id="cd12438">
    <property type="entry name" value="RRM_CNOT4"/>
    <property type="match status" value="1"/>
</dbReference>
<dbReference type="InterPro" id="IPR013083">
    <property type="entry name" value="Znf_RING/FYVE/PHD"/>
</dbReference>
<feature type="region of interest" description="Disordered" evidence="10">
    <location>
        <begin position="414"/>
        <end position="527"/>
    </location>
</feature>
<dbReference type="SUPFAM" id="SSF54928">
    <property type="entry name" value="RNA-binding domain, RBD"/>
    <property type="match status" value="1"/>
</dbReference>
<keyword evidence="6" id="KW-0175">Coiled coil</keyword>
<dbReference type="AlphaFoldDB" id="A0A4U8UWE3"/>
<name>A0A4U8UWE3_STECR</name>
<dbReference type="InterPro" id="IPR000504">
    <property type="entry name" value="RRM_dom"/>
</dbReference>
<protein>
    <recommendedName>
        <fullName evidence="16">CCR4-NOT transcription complex subunit 4</fullName>
    </recommendedName>
</protein>
<evidence type="ECO:0000256" key="10">
    <source>
        <dbReference type="SAM" id="MobiDB-lite"/>
    </source>
</evidence>
<evidence type="ECO:0000256" key="8">
    <source>
        <dbReference type="PROSITE-ProRule" id="PRU00176"/>
    </source>
</evidence>
<dbReference type="InterPro" id="IPR039515">
    <property type="entry name" value="NOT4_mRING-HC-C4C4"/>
</dbReference>
<comment type="subcellular location">
    <subcellularLocation>
        <location evidence="1">Nucleus</location>
    </subcellularLocation>
</comment>
<feature type="domain" description="RING-type" evidence="11">
    <location>
        <begin position="11"/>
        <end position="54"/>
    </location>
</feature>
<evidence type="ECO:0000259" key="12">
    <source>
        <dbReference type="PROSITE" id="PS50102"/>
    </source>
</evidence>
<dbReference type="InterPro" id="IPR035979">
    <property type="entry name" value="RBD_domain_sf"/>
</dbReference>
<sequence length="884" mass="98948">MSSDDQSDRQCPLCMEALELDDLNFFPCKCEYQICWFCWHRIRTDENGLCPACRQPYTEEPEFQAPSSEDVMKNKEKRLKTQQGKNKKMSAEAKKHLAAYRVLQKNLLYVVGLPTRCAEMDMRKSDFFQRFGKVVKSATSVSGTGTLNACSAYITYNKDEEALRAIQAVNNSVMEGRQLKASLGTTKYCSSFLRNSNCQKPDCMYLHEIADLEVSFTKEDMHAGKHAEYERKLLEEFSKSSAQQGTTVSVGSSFERKDITAFSNAHFPTIAEIKKQQQQTSTSSPTPPKALSLEREEMSTEENAEQEQNGVQSEQDQEVAEILKEPLPSSNGTPSSQNSISPSELENETNGFSIVRPETPTAFDDKEEQELPEDESTNVTEEMRDEPLQSEEDIGIQLAKTISDILQPPQFIESAPTADEVRQACRSPPGFSRRTTPSVHSEISSKEENVKFPVNLPPPPGLLPPTLGLQPSNAGSSILGMLQKRTEPVPPPQTAPSSNWHSMFGFASNLGQDQRKQRVANDDDLGFDPFHESTKGLAALVALETGKEMKQNDSAALERHHQRPLQQSQPQAQPQSQQKPVGVPPGFGASSNANSKWGFGDQDSLYHSAPRHSQQLRPQFPENLGLLADIFNSVGTNQHGKNSQTIGDRLRQHNHGSLFENAGSRYRSHQPGYPENRPEVGPSNRHHMMYGENFNENRARGDHMNFYNEDRHRNMTNFHDFNQPRQHQRGVAPPPGFDSSRHQQPCWPGNHAPSNLSRFNDLLGHGDRSSSGFDRPDFTKTAESQAGLRALLPNVNVRFLETSDDAPSLGHYHNIFDRPERPHQASSMHPFSHSNTQTQQSNHNAYGRASPKLGTNANQYFNTGQNASNQWLPPPPGFQPISRH</sequence>
<feature type="compositionally biased region" description="Basic and acidic residues" evidence="10">
    <location>
        <begin position="548"/>
        <end position="559"/>
    </location>
</feature>
<dbReference type="InterPro" id="IPR003954">
    <property type="entry name" value="RRM_euk-type"/>
</dbReference>
<evidence type="ECO:0000259" key="11">
    <source>
        <dbReference type="PROSITE" id="PS50089"/>
    </source>
</evidence>
<dbReference type="GO" id="GO:0003723">
    <property type="term" value="F:RNA binding"/>
    <property type="evidence" value="ECO:0007669"/>
    <property type="project" value="UniProtKB-UniRule"/>
</dbReference>
<evidence type="ECO:0000259" key="13">
    <source>
        <dbReference type="PROSITE" id="PS50103"/>
    </source>
</evidence>
<feature type="region of interest" description="Disordered" evidence="10">
    <location>
        <begin position="274"/>
        <end position="390"/>
    </location>
</feature>
<feature type="domain" description="RRM" evidence="12">
    <location>
        <begin position="106"/>
        <end position="186"/>
    </location>
</feature>
<reference evidence="14 15" key="2">
    <citation type="journal article" date="2019" name="G3 (Bethesda)">
        <title>Hybrid Assembly of the Genome of the Entomopathogenic Nematode Steinernema carpocapsae Identifies the X-Chromosome.</title>
        <authorList>
            <person name="Serra L."/>
            <person name="Macchietto M."/>
            <person name="Macias-Munoz A."/>
            <person name="McGill C.J."/>
            <person name="Rodriguez I.M."/>
            <person name="Rodriguez B."/>
            <person name="Murad R."/>
            <person name="Mortazavi A."/>
        </authorList>
    </citation>
    <scope>NUCLEOTIDE SEQUENCE [LARGE SCALE GENOMIC DNA]</scope>
    <source>
        <strain evidence="14 15">ALL</strain>
    </source>
</reference>
<dbReference type="OrthoDB" id="1923159at2759"/>
<feature type="domain" description="C3H1-type" evidence="13">
    <location>
        <begin position="183"/>
        <end position="210"/>
    </location>
</feature>
<dbReference type="EMBL" id="AZBU02000001">
    <property type="protein sequence ID" value="TMS37762.1"/>
    <property type="molecule type" value="Genomic_DNA"/>
</dbReference>
<comment type="caution">
    <text evidence="14">The sequence shown here is derived from an EMBL/GenBank/DDBJ whole genome shotgun (WGS) entry which is preliminary data.</text>
</comment>
<gene>
    <name evidence="14" type="ORF">L596_004629</name>
</gene>
<keyword evidence="15" id="KW-1185">Reference proteome</keyword>
<keyword evidence="2 9" id="KW-0479">Metal-binding</keyword>
<evidence type="ECO:0000256" key="7">
    <source>
        <dbReference type="ARBA" id="ARBA00023242"/>
    </source>
</evidence>
<dbReference type="STRING" id="34508.A0A4U8UWE3"/>
<feature type="compositionally biased region" description="Polar residues" evidence="10">
    <location>
        <begin position="328"/>
        <end position="352"/>
    </location>
</feature>